<proteinExistence type="inferred from homology"/>
<reference evidence="11 12" key="1">
    <citation type="submission" date="2016-04" db="EMBL/GenBank/DDBJ databases">
        <title>Chloroflexus islandicus sp. nov., a thermophilic filamentous anoxygenic phototrophic bacterium from geyser Strokkur (Iceland).</title>
        <authorList>
            <person name="Gaisin V.A."/>
            <person name="Kalashnikov A.M."/>
            <person name="Sukhacheva M.V."/>
            <person name="Grouzdev D.S."/>
            <person name="Ivanov T.M."/>
            <person name="Kuznetsov B."/>
            <person name="Gorlenko V.M."/>
        </authorList>
    </citation>
    <scope>NUCLEOTIDE SEQUENCE [LARGE SCALE GENOMIC DNA]</scope>
    <source>
        <strain evidence="12">isl-2</strain>
    </source>
</reference>
<keyword evidence="4 6" id="KW-0694">RNA-binding</keyword>
<dbReference type="OrthoDB" id="9805918at2"/>
<dbReference type="HAMAP" id="MF_00367">
    <property type="entry name" value="GTPase_Era"/>
    <property type="match status" value="1"/>
</dbReference>
<dbReference type="SUPFAM" id="SSF52540">
    <property type="entry name" value="P-loop containing nucleoside triphosphate hydrolases"/>
    <property type="match status" value="1"/>
</dbReference>
<evidence type="ECO:0000256" key="7">
    <source>
        <dbReference type="PROSITE-ProRule" id="PRU01050"/>
    </source>
</evidence>
<feature type="binding site" evidence="6">
    <location>
        <begin position="182"/>
        <end position="189"/>
    </location>
    <ligand>
        <name>GTP</name>
        <dbReference type="ChEBI" id="CHEBI:37565"/>
    </ligand>
</feature>
<feature type="region of interest" description="G3" evidence="7">
    <location>
        <begin position="229"/>
        <end position="232"/>
    </location>
</feature>
<organism evidence="11 12">
    <name type="scientific">Chloroflexus islandicus</name>
    <dbReference type="NCBI Taxonomy" id="1707952"/>
    <lineage>
        <taxon>Bacteria</taxon>
        <taxon>Bacillati</taxon>
        <taxon>Chloroflexota</taxon>
        <taxon>Chloroflexia</taxon>
        <taxon>Chloroflexales</taxon>
        <taxon>Chloroflexineae</taxon>
        <taxon>Chloroflexaceae</taxon>
        <taxon>Chloroflexus</taxon>
    </lineage>
</organism>
<evidence type="ECO:0000313" key="12">
    <source>
        <dbReference type="Proteomes" id="UP000078287"/>
    </source>
</evidence>
<keyword evidence="6" id="KW-0690">Ribosome biogenesis</keyword>
<dbReference type="PRINTS" id="PR00326">
    <property type="entry name" value="GTP1OBG"/>
</dbReference>
<sequence length="468" mass="51923">MKYCSLDNDAGTLYFYFLDLEAGQVAGMMEYPAHLLLDAQGAIFGCRIDLDDEVILSQLELALDGPYNWLDGQYGHLYIRMADEEPAEVVDLDETAVLDLDAGDLVVGVELMLPEEWRTPERLARLAPLLVPFDDEPVAGEGPVVFGPPAIVDEAAAEEAVPPELAAIPPEQWRSGFVALVGKPNVGKSTLLNALLGEKVAIVSPRPQTTRVPVRGILTRPGEQIIFIDTPGIHEPDHRLGKLMVELAERTLPNADVICFMVDISQPPSKLDRMIAQQVQRARGHKLLVLNKVDQKPRQPGADYLPAYRELGEWDMEIAISAYRRLGLAALLSEISARLPAGPPLYPLDQITDQNEQQLAAEFVREKALFYLQQEVPHAIAIEVEEWIEKETATYIRMTINVEKESQKGILIGAGGGMLKKIGSAARSSIERMLGRPVFLDLWVKVRPNWRDDPSALGWLGYRAKNFL</sequence>
<feature type="region of interest" description="G4" evidence="7">
    <location>
        <begin position="291"/>
        <end position="294"/>
    </location>
</feature>
<feature type="binding site" evidence="6">
    <location>
        <begin position="229"/>
        <end position="233"/>
    </location>
    <ligand>
        <name>GTP</name>
        <dbReference type="ChEBI" id="CHEBI:37565"/>
    </ligand>
</feature>
<dbReference type="Gene3D" id="3.30.300.20">
    <property type="match status" value="1"/>
</dbReference>
<dbReference type="AlphaFoldDB" id="A0A178MD45"/>
<dbReference type="STRING" id="1707952.A6A03_12375"/>
<dbReference type="InterPro" id="IPR006073">
    <property type="entry name" value="GTP-bd"/>
</dbReference>
<comment type="similarity">
    <text evidence="1 6 7 8">Belongs to the TRAFAC class TrmE-Era-EngA-EngB-Septin-like GTPase superfamily. Era GTPase family.</text>
</comment>
<dbReference type="GO" id="GO:0043024">
    <property type="term" value="F:ribosomal small subunit binding"/>
    <property type="evidence" value="ECO:0007669"/>
    <property type="project" value="TreeGrafter"/>
</dbReference>
<gene>
    <name evidence="6" type="primary">era</name>
    <name evidence="11" type="ORF">A6A03_12375</name>
</gene>
<dbReference type="GO" id="GO:0005525">
    <property type="term" value="F:GTP binding"/>
    <property type="evidence" value="ECO:0007669"/>
    <property type="project" value="UniProtKB-UniRule"/>
</dbReference>
<keyword evidence="6" id="KW-0472">Membrane</keyword>
<dbReference type="NCBIfam" id="TIGR00231">
    <property type="entry name" value="small_GTP"/>
    <property type="match status" value="1"/>
</dbReference>
<evidence type="ECO:0000256" key="4">
    <source>
        <dbReference type="ARBA" id="ARBA00022884"/>
    </source>
</evidence>
<dbReference type="CDD" id="cd22534">
    <property type="entry name" value="KH-II_Era"/>
    <property type="match status" value="1"/>
</dbReference>
<dbReference type="GO" id="GO:0005886">
    <property type="term" value="C:plasma membrane"/>
    <property type="evidence" value="ECO:0007669"/>
    <property type="project" value="UniProtKB-SubCell"/>
</dbReference>
<dbReference type="InterPro" id="IPR005225">
    <property type="entry name" value="Small_GTP-bd"/>
</dbReference>
<dbReference type="InterPro" id="IPR009019">
    <property type="entry name" value="KH_sf_prok-type"/>
</dbReference>
<evidence type="ECO:0000256" key="2">
    <source>
        <dbReference type="ARBA" id="ARBA00020484"/>
    </source>
</evidence>
<keyword evidence="6" id="KW-0699">rRNA-binding</keyword>
<dbReference type="RefSeq" id="WP_066785750.1">
    <property type="nucleotide sequence ID" value="NZ_LWQS01000044.1"/>
</dbReference>
<dbReference type="GO" id="GO:0000028">
    <property type="term" value="P:ribosomal small subunit assembly"/>
    <property type="evidence" value="ECO:0007669"/>
    <property type="project" value="TreeGrafter"/>
</dbReference>
<feature type="region of interest" description="G5" evidence="7">
    <location>
        <begin position="320"/>
        <end position="322"/>
    </location>
</feature>
<accession>A0A178MD45</accession>
<feature type="region of interest" description="G1" evidence="7">
    <location>
        <begin position="182"/>
        <end position="189"/>
    </location>
</feature>
<evidence type="ECO:0000259" key="10">
    <source>
        <dbReference type="PROSITE" id="PS51713"/>
    </source>
</evidence>
<dbReference type="InterPro" id="IPR004044">
    <property type="entry name" value="KH_dom_type_2"/>
</dbReference>
<keyword evidence="3 6" id="KW-0547">Nucleotide-binding</keyword>
<evidence type="ECO:0000256" key="6">
    <source>
        <dbReference type="HAMAP-Rule" id="MF_00367"/>
    </source>
</evidence>
<dbReference type="GO" id="GO:0005829">
    <property type="term" value="C:cytosol"/>
    <property type="evidence" value="ECO:0007669"/>
    <property type="project" value="TreeGrafter"/>
</dbReference>
<dbReference type="PANTHER" id="PTHR42698">
    <property type="entry name" value="GTPASE ERA"/>
    <property type="match status" value="1"/>
</dbReference>
<dbReference type="NCBIfam" id="NF000908">
    <property type="entry name" value="PRK00089.1"/>
    <property type="match status" value="1"/>
</dbReference>
<feature type="region of interest" description="G2" evidence="7">
    <location>
        <begin position="208"/>
        <end position="212"/>
    </location>
</feature>
<dbReference type="SUPFAM" id="SSF54814">
    <property type="entry name" value="Prokaryotic type KH domain (KH-domain type II)"/>
    <property type="match status" value="1"/>
</dbReference>
<keyword evidence="12" id="KW-1185">Reference proteome</keyword>
<dbReference type="PANTHER" id="PTHR42698:SF1">
    <property type="entry name" value="GTPASE ERA, MITOCHONDRIAL"/>
    <property type="match status" value="1"/>
</dbReference>
<evidence type="ECO:0000256" key="8">
    <source>
        <dbReference type="RuleBase" id="RU003761"/>
    </source>
</evidence>
<keyword evidence="5 6" id="KW-0342">GTP-binding</keyword>
<dbReference type="PROSITE" id="PS51713">
    <property type="entry name" value="G_ERA"/>
    <property type="match status" value="1"/>
</dbReference>
<keyword evidence="6" id="KW-0963">Cytoplasm</keyword>
<keyword evidence="6" id="KW-1003">Cell membrane</keyword>
<feature type="domain" description="Era-type G" evidence="10">
    <location>
        <begin position="174"/>
        <end position="341"/>
    </location>
</feature>
<comment type="function">
    <text evidence="6">An essential GTPase that binds both GDP and GTP, with rapid nucleotide exchange. Plays a role in 16S rRNA processing and 30S ribosomal subunit biogenesis and possibly also in cell cycle regulation and energy metabolism.</text>
</comment>
<dbReference type="PROSITE" id="PS50823">
    <property type="entry name" value="KH_TYPE_2"/>
    <property type="match status" value="1"/>
</dbReference>
<evidence type="ECO:0000313" key="11">
    <source>
        <dbReference type="EMBL" id="OAN46463.1"/>
    </source>
</evidence>
<name>A0A178MD45_9CHLR</name>
<dbReference type="GO" id="GO:0070181">
    <property type="term" value="F:small ribosomal subunit rRNA binding"/>
    <property type="evidence" value="ECO:0007669"/>
    <property type="project" value="UniProtKB-UniRule"/>
</dbReference>
<evidence type="ECO:0000256" key="1">
    <source>
        <dbReference type="ARBA" id="ARBA00007921"/>
    </source>
</evidence>
<comment type="caution">
    <text evidence="11">The sequence shown here is derived from an EMBL/GenBank/DDBJ whole genome shotgun (WGS) entry which is preliminary data.</text>
</comment>
<feature type="binding site" evidence="6">
    <location>
        <begin position="291"/>
        <end position="294"/>
    </location>
    <ligand>
        <name>GTP</name>
        <dbReference type="ChEBI" id="CHEBI:37565"/>
    </ligand>
</feature>
<dbReference type="Pfam" id="PF01926">
    <property type="entry name" value="MMR_HSR1"/>
    <property type="match status" value="1"/>
</dbReference>
<feature type="domain" description="KH type-2" evidence="9">
    <location>
        <begin position="372"/>
        <end position="448"/>
    </location>
</feature>
<dbReference type="GO" id="GO:0003924">
    <property type="term" value="F:GTPase activity"/>
    <property type="evidence" value="ECO:0007669"/>
    <property type="project" value="UniProtKB-UniRule"/>
</dbReference>
<dbReference type="Pfam" id="PF07650">
    <property type="entry name" value="KH_2"/>
    <property type="match status" value="1"/>
</dbReference>
<dbReference type="Gene3D" id="3.40.50.300">
    <property type="entry name" value="P-loop containing nucleotide triphosphate hydrolases"/>
    <property type="match status" value="1"/>
</dbReference>
<dbReference type="Proteomes" id="UP000078287">
    <property type="component" value="Unassembled WGS sequence"/>
</dbReference>
<comment type="subunit">
    <text evidence="6">Monomer.</text>
</comment>
<dbReference type="InterPro" id="IPR030388">
    <property type="entry name" value="G_ERA_dom"/>
</dbReference>
<protein>
    <recommendedName>
        <fullName evidence="2 6">GTPase Era</fullName>
    </recommendedName>
</protein>
<dbReference type="InterPro" id="IPR015946">
    <property type="entry name" value="KH_dom-like_a/b"/>
</dbReference>
<evidence type="ECO:0000259" key="9">
    <source>
        <dbReference type="PROSITE" id="PS50823"/>
    </source>
</evidence>
<comment type="subcellular location">
    <subcellularLocation>
        <location evidence="6">Cytoplasm</location>
    </subcellularLocation>
    <subcellularLocation>
        <location evidence="6">Cell membrane</location>
        <topology evidence="6">Peripheral membrane protein</topology>
    </subcellularLocation>
</comment>
<evidence type="ECO:0000256" key="3">
    <source>
        <dbReference type="ARBA" id="ARBA00022741"/>
    </source>
</evidence>
<dbReference type="CDD" id="cd04163">
    <property type="entry name" value="Era"/>
    <property type="match status" value="1"/>
</dbReference>
<dbReference type="InterPro" id="IPR005662">
    <property type="entry name" value="GTPase_Era-like"/>
</dbReference>
<dbReference type="NCBIfam" id="TIGR00436">
    <property type="entry name" value="era"/>
    <property type="match status" value="1"/>
</dbReference>
<dbReference type="InterPro" id="IPR027417">
    <property type="entry name" value="P-loop_NTPase"/>
</dbReference>
<dbReference type="EMBL" id="LWQS01000044">
    <property type="protein sequence ID" value="OAN46463.1"/>
    <property type="molecule type" value="Genomic_DNA"/>
</dbReference>
<evidence type="ECO:0000256" key="5">
    <source>
        <dbReference type="ARBA" id="ARBA00023134"/>
    </source>
</evidence>